<dbReference type="Proteomes" id="UP000192660">
    <property type="component" value="Unassembled WGS sequence"/>
</dbReference>
<accession>A0A1W1WCB6</accession>
<dbReference type="InterPro" id="IPR046866">
    <property type="entry name" value="FapA_N"/>
</dbReference>
<dbReference type="OrthoDB" id="9816426at2"/>
<keyword evidence="3" id="KW-1185">Reference proteome</keyword>
<sequence>MSLSGWRTVWTWLKALPRKAPRAGAYQEPALPAPSGDPGMVWIDAEGVIRVRNPGPQGKTYAVLEVPEDAPITVMVNGQTVDGLQVVTEQDEIRYTLHEQRPVHAWTVEVDEHALTADVVVHYASGWRARLQPCLPCPHLVLHPEQILWEPEDIPVSAIETALNQRHIVEGRLPEGELAAFLQQRQSGRLQVARGIPPQPGEPAPVAWTVEMGSSDESPLRVAAGTVLGRILPAQPGKMGRTVFGTPIAPPELPRPVHAWGTGVMHTDTGDLVARHAGRVRRTETVLDVIPETVLTQSTDTPGVLLVTGDVALVGPWHHATILATGRVRSTDPVDHCVIRAQEGVDLSGRLTHSQVFIGPTVLEDHLRGLIEQILQDVASLDRTMQALQAHAPVTVRLHYGALLVQVLHDKFPNLLSALDLAHRLLAVVDVPVMIRDTLATLTRLTSEAALRQYTEFTELRACQVRMDEALALWTPGPCPNEATTSELGRLRDCIVRGAGTLVMTAAEACEIDGADVLRVRDSIIGGFCRIRHRVQSRQLGHPRGTETVVQTLESTGVVEVDHLYPGTVIVVGTQRHFIRSVLQHVVVDGDPEQVEML</sequence>
<gene>
    <name evidence="2" type="ORF">SAMN00768000_1318</name>
</gene>
<reference evidence="3" key="1">
    <citation type="submission" date="2017-04" db="EMBL/GenBank/DDBJ databases">
        <authorList>
            <person name="Varghese N."/>
            <person name="Submissions S."/>
        </authorList>
    </citation>
    <scope>NUCLEOTIDE SEQUENCE [LARGE SCALE GENOMIC DNA]</scope>
    <source>
        <strain evidence="3">DSM 9293</strain>
    </source>
</reference>
<evidence type="ECO:0000313" key="2">
    <source>
        <dbReference type="EMBL" id="SMC03865.1"/>
    </source>
</evidence>
<name>A0A1W1WCB6_SULTA</name>
<dbReference type="AlphaFoldDB" id="A0A1W1WCB6"/>
<proteinExistence type="predicted"/>
<dbReference type="Pfam" id="PF20250">
    <property type="entry name" value="FapA_N"/>
    <property type="match status" value="1"/>
</dbReference>
<feature type="domain" description="Flagellar Assembly Protein A N-terminal region" evidence="1">
    <location>
        <begin position="149"/>
        <end position="282"/>
    </location>
</feature>
<dbReference type="EMBL" id="FWWY01000001">
    <property type="protein sequence ID" value="SMC03865.1"/>
    <property type="molecule type" value="Genomic_DNA"/>
</dbReference>
<evidence type="ECO:0000313" key="3">
    <source>
        <dbReference type="Proteomes" id="UP000192660"/>
    </source>
</evidence>
<organism evidence="2 3">
    <name type="scientific">Sulfobacillus thermosulfidooxidans (strain DSM 9293 / VKM B-1269 / AT-1)</name>
    <dbReference type="NCBI Taxonomy" id="929705"/>
    <lineage>
        <taxon>Bacteria</taxon>
        <taxon>Bacillati</taxon>
        <taxon>Bacillota</taxon>
        <taxon>Clostridia</taxon>
        <taxon>Eubacteriales</taxon>
        <taxon>Clostridiales Family XVII. Incertae Sedis</taxon>
        <taxon>Sulfobacillus</taxon>
    </lineage>
</organism>
<protein>
    <recommendedName>
        <fullName evidence="1">Flagellar Assembly Protein A N-terminal region domain-containing protein</fullName>
    </recommendedName>
</protein>
<evidence type="ECO:0000259" key="1">
    <source>
        <dbReference type="Pfam" id="PF20250"/>
    </source>
</evidence>
<dbReference type="RefSeq" id="WP_084661075.1">
    <property type="nucleotide sequence ID" value="NZ_FWWY01000001.1"/>
</dbReference>